<feature type="domain" description="SprT-like" evidence="1">
    <location>
        <begin position="282"/>
        <end position="342"/>
    </location>
</feature>
<evidence type="ECO:0000259" key="1">
    <source>
        <dbReference type="Pfam" id="PF10263"/>
    </source>
</evidence>
<evidence type="ECO:0000313" key="2">
    <source>
        <dbReference type="EMBL" id="QDH83610.1"/>
    </source>
</evidence>
<sequence>MQCTFCGPIFARAFSSNQNLQQSAASLQRRLKLGGLPVMDPVQVKTLAVLGYTQWLPHEVTRILKKLDFSPWSRNPAIWVHNGNHYPIQVLDDRVILMGETVPDWTNILKEVAGYATATFSNTTYPLGAIEFRLTNPTQFIKEWGFVPKGGQYYSEDVGLKLKVENGKVTMYQSASGYAEAKTVKLGPSGNPVADPEDQDIPVVDKDLIDDTAPSLNKYGLQQSALDKLDSIRSNSPNQAKLLTIKYLWNLLNKSKFKGELDEPNFTLLKDQGSHFKLRGYWQRIGRNLALSPRLFNAKPEIFLEILVHEMCHQATSEISMVYSEPEAGHGPVWKSWMVKCGLDPSRYDKNSNDDYLTPEQRKVADYVKSHKLSPKDEGRGTICGMYNSKDGTIREVVILSLKVWKQRAAAEVITSQGNMFTATLGLLCWLPKYKFKPNHSVQILFKQRGIEQLKPATK</sequence>
<accession>A0A514CT33</accession>
<dbReference type="InterPro" id="IPR006640">
    <property type="entry name" value="SprT-like_domain"/>
</dbReference>
<proteinExistence type="predicted"/>
<dbReference type="RefSeq" id="YP_009903809.1">
    <property type="nucleotide sequence ID" value="NC_049849.1"/>
</dbReference>
<name>A0A514CT33_9CAUD</name>
<keyword evidence="3" id="KW-1185">Reference proteome</keyword>
<dbReference type="Proteomes" id="UP000320799">
    <property type="component" value="Segment"/>
</dbReference>
<dbReference type="GO" id="GO:0006950">
    <property type="term" value="P:response to stress"/>
    <property type="evidence" value="ECO:0007669"/>
    <property type="project" value="UniProtKB-ARBA"/>
</dbReference>
<protein>
    <submittedName>
        <fullName evidence="2">SprT-like domain-containing protein</fullName>
    </submittedName>
</protein>
<dbReference type="EMBL" id="MN094788">
    <property type="protein sequence ID" value="QDH83610.1"/>
    <property type="molecule type" value="Genomic_DNA"/>
</dbReference>
<organism evidence="2 3">
    <name type="scientific">Achromobacter phage Motura</name>
    <dbReference type="NCBI Taxonomy" id="2591403"/>
    <lineage>
        <taxon>Viruses</taxon>
        <taxon>Duplodnaviria</taxon>
        <taxon>Heunggongvirae</taxon>
        <taxon>Uroviricota</taxon>
        <taxon>Caudoviricetes</taxon>
        <taxon>Moturavirus</taxon>
        <taxon>Moturavirus motura</taxon>
    </lineage>
</organism>
<dbReference type="Pfam" id="PF10263">
    <property type="entry name" value="SprT-like"/>
    <property type="match status" value="1"/>
</dbReference>
<reference evidence="2 3" key="1">
    <citation type="submission" date="2019-06" db="EMBL/GenBank/DDBJ databases">
        <authorList>
            <person name="Kincaid V.D."/>
            <person name="Fuller A."/>
            <person name="Hodges K."/>
            <person name="Bansal M."/>
            <person name="Essig J."/>
            <person name="Johnson A."/>
        </authorList>
    </citation>
    <scope>NUCLEOTIDE SEQUENCE [LARGE SCALE GENOMIC DNA]</scope>
</reference>
<dbReference type="KEGG" id="vg:56136085"/>
<dbReference type="GeneID" id="56136085"/>
<evidence type="ECO:0000313" key="3">
    <source>
        <dbReference type="Proteomes" id="UP000320799"/>
    </source>
</evidence>